<evidence type="ECO:0000259" key="7">
    <source>
        <dbReference type="PROSITE" id="PS51519"/>
    </source>
</evidence>
<evidence type="ECO:0000256" key="2">
    <source>
        <dbReference type="ARBA" id="ARBA00023015"/>
    </source>
</evidence>
<organism evidence="8">
    <name type="scientific">Guillardia theta (strain CCMP2712)</name>
    <name type="common">Cryptophyte</name>
    <dbReference type="NCBI Taxonomy" id="905079"/>
    <lineage>
        <taxon>Eukaryota</taxon>
        <taxon>Cryptophyceae</taxon>
        <taxon>Pyrenomonadales</taxon>
        <taxon>Geminigeraceae</taxon>
        <taxon>Guillardia</taxon>
    </lineage>
</organism>
<keyword evidence="2" id="KW-0805">Transcription regulation</keyword>
<accession>L1IDC5</accession>
<evidence type="ECO:0000256" key="3">
    <source>
        <dbReference type="ARBA" id="ARBA00023054"/>
    </source>
</evidence>
<evidence type="ECO:0000313" key="8">
    <source>
        <dbReference type="EMBL" id="EKX34107.1"/>
    </source>
</evidence>
<keyword evidence="10" id="KW-1185">Reference proteome</keyword>
<proteinExistence type="predicted"/>
<evidence type="ECO:0000256" key="4">
    <source>
        <dbReference type="ARBA" id="ARBA00023125"/>
    </source>
</evidence>
<dbReference type="GO" id="GO:0003677">
    <property type="term" value="F:DNA binding"/>
    <property type="evidence" value="ECO:0007669"/>
    <property type="project" value="UniProtKB-KW"/>
</dbReference>
<protein>
    <recommendedName>
        <fullName evidence="7">RWP-RK domain-containing protein</fullName>
    </recommendedName>
</protein>
<dbReference type="PaxDb" id="55529-EKX34107"/>
<dbReference type="InterPro" id="IPR044607">
    <property type="entry name" value="RKD-like"/>
</dbReference>
<keyword evidence="5" id="KW-0804">Transcription</keyword>
<keyword evidence="6" id="KW-0539">Nucleus</keyword>
<evidence type="ECO:0000256" key="6">
    <source>
        <dbReference type="ARBA" id="ARBA00023242"/>
    </source>
</evidence>
<keyword evidence="4" id="KW-0238">DNA-binding</keyword>
<dbReference type="AlphaFoldDB" id="L1IDC5"/>
<dbReference type="GeneID" id="17290833"/>
<feature type="domain" description="RWP-RK" evidence="7">
    <location>
        <begin position="5"/>
        <end position="95"/>
    </location>
</feature>
<keyword evidence="3" id="KW-0175">Coiled coil</keyword>
<dbReference type="Pfam" id="PF02042">
    <property type="entry name" value="RWP-RK"/>
    <property type="match status" value="1"/>
</dbReference>
<dbReference type="InterPro" id="IPR003035">
    <property type="entry name" value="RWP-RK_dom"/>
</dbReference>
<reference evidence="10" key="2">
    <citation type="submission" date="2012-11" db="EMBL/GenBank/DDBJ databases">
        <authorList>
            <person name="Kuo A."/>
            <person name="Curtis B.A."/>
            <person name="Tanifuji G."/>
            <person name="Burki F."/>
            <person name="Gruber A."/>
            <person name="Irimia M."/>
            <person name="Maruyama S."/>
            <person name="Arias M.C."/>
            <person name="Ball S.G."/>
            <person name="Gile G.H."/>
            <person name="Hirakawa Y."/>
            <person name="Hopkins J.F."/>
            <person name="Rensing S.A."/>
            <person name="Schmutz J."/>
            <person name="Symeonidi A."/>
            <person name="Elias M."/>
            <person name="Eveleigh R.J."/>
            <person name="Herman E.K."/>
            <person name="Klute M.J."/>
            <person name="Nakayama T."/>
            <person name="Obornik M."/>
            <person name="Reyes-Prieto A."/>
            <person name="Armbrust E.V."/>
            <person name="Aves S.J."/>
            <person name="Beiko R.G."/>
            <person name="Coutinho P."/>
            <person name="Dacks J.B."/>
            <person name="Durnford D.G."/>
            <person name="Fast N.M."/>
            <person name="Green B.R."/>
            <person name="Grisdale C."/>
            <person name="Hempe F."/>
            <person name="Henrissat B."/>
            <person name="Hoppner M.P."/>
            <person name="Ishida K.-I."/>
            <person name="Kim E."/>
            <person name="Koreny L."/>
            <person name="Kroth P.G."/>
            <person name="Liu Y."/>
            <person name="Malik S.-B."/>
            <person name="Maier U.G."/>
            <person name="McRose D."/>
            <person name="Mock T."/>
            <person name="Neilson J.A."/>
            <person name="Onodera N.T."/>
            <person name="Poole A.M."/>
            <person name="Pritham E.J."/>
            <person name="Richards T.A."/>
            <person name="Rocap G."/>
            <person name="Roy S.W."/>
            <person name="Sarai C."/>
            <person name="Schaack S."/>
            <person name="Shirato S."/>
            <person name="Slamovits C.H."/>
            <person name="Spencer D.F."/>
            <person name="Suzuki S."/>
            <person name="Worden A.Z."/>
            <person name="Zauner S."/>
            <person name="Barry K."/>
            <person name="Bell C."/>
            <person name="Bharti A.K."/>
            <person name="Crow J.A."/>
            <person name="Grimwood J."/>
            <person name="Kramer R."/>
            <person name="Lindquist E."/>
            <person name="Lucas S."/>
            <person name="Salamov A."/>
            <person name="McFadden G.I."/>
            <person name="Lane C.E."/>
            <person name="Keeling P.J."/>
            <person name="Gray M.W."/>
            <person name="Grigoriev I.V."/>
            <person name="Archibald J.M."/>
        </authorList>
    </citation>
    <scope>NUCLEOTIDE SEQUENCE</scope>
    <source>
        <strain evidence="10">CCMP2712</strain>
    </source>
</reference>
<name>L1IDC5_GUITC</name>
<reference evidence="9" key="3">
    <citation type="submission" date="2016-03" db="UniProtKB">
        <authorList>
            <consortium name="EnsemblProtists"/>
        </authorList>
    </citation>
    <scope>IDENTIFICATION</scope>
</reference>
<dbReference type="GO" id="GO:0003700">
    <property type="term" value="F:DNA-binding transcription factor activity"/>
    <property type="evidence" value="ECO:0007669"/>
    <property type="project" value="InterPro"/>
</dbReference>
<evidence type="ECO:0000313" key="10">
    <source>
        <dbReference type="Proteomes" id="UP000011087"/>
    </source>
</evidence>
<dbReference type="RefSeq" id="XP_005821087.1">
    <property type="nucleotide sequence ID" value="XM_005821030.1"/>
</dbReference>
<comment type="function">
    <text evidence="1">Putative transcription factor.</text>
</comment>
<dbReference type="Proteomes" id="UP000011087">
    <property type="component" value="Unassembled WGS sequence"/>
</dbReference>
<dbReference type="PANTHER" id="PTHR46373">
    <property type="entry name" value="PROTEIN RKD4"/>
    <property type="match status" value="1"/>
</dbReference>
<reference evidence="8 10" key="1">
    <citation type="journal article" date="2012" name="Nature">
        <title>Algal genomes reveal evolutionary mosaicism and the fate of nucleomorphs.</title>
        <authorList>
            <consortium name="DOE Joint Genome Institute"/>
            <person name="Curtis B.A."/>
            <person name="Tanifuji G."/>
            <person name="Burki F."/>
            <person name="Gruber A."/>
            <person name="Irimia M."/>
            <person name="Maruyama S."/>
            <person name="Arias M.C."/>
            <person name="Ball S.G."/>
            <person name="Gile G.H."/>
            <person name="Hirakawa Y."/>
            <person name="Hopkins J.F."/>
            <person name="Kuo A."/>
            <person name="Rensing S.A."/>
            <person name="Schmutz J."/>
            <person name="Symeonidi A."/>
            <person name="Elias M."/>
            <person name="Eveleigh R.J."/>
            <person name="Herman E.K."/>
            <person name="Klute M.J."/>
            <person name="Nakayama T."/>
            <person name="Obornik M."/>
            <person name="Reyes-Prieto A."/>
            <person name="Armbrust E.V."/>
            <person name="Aves S.J."/>
            <person name="Beiko R.G."/>
            <person name="Coutinho P."/>
            <person name="Dacks J.B."/>
            <person name="Durnford D.G."/>
            <person name="Fast N.M."/>
            <person name="Green B.R."/>
            <person name="Grisdale C.J."/>
            <person name="Hempel F."/>
            <person name="Henrissat B."/>
            <person name="Hoppner M.P."/>
            <person name="Ishida K."/>
            <person name="Kim E."/>
            <person name="Koreny L."/>
            <person name="Kroth P.G."/>
            <person name="Liu Y."/>
            <person name="Malik S.B."/>
            <person name="Maier U.G."/>
            <person name="McRose D."/>
            <person name="Mock T."/>
            <person name="Neilson J.A."/>
            <person name="Onodera N.T."/>
            <person name="Poole A.M."/>
            <person name="Pritham E.J."/>
            <person name="Richards T.A."/>
            <person name="Rocap G."/>
            <person name="Roy S.W."/>
            <person name="Sarai C."/>
            <person name="Schaack S."/>
            <person name="Shirato S."/>
            <person name="Slamovits C.H."/>
            <person name="Spencer D.F."/>
            <person name="Suzuki S."/>
            <person name="Worden A.Z."/>
            <person name="Zauner S."/>
            <person name="Barry K."/>
            <person name="Bell C."/>
            <person name="Bharti A.K."/>
            <person name="Crow J.A."/>
            <person name="Grimwood J."/>
            <person name="Kramer R."/>
            <person name="Lindquist E."/>
            <person name="Lucas S."/>
            <person name="Salamov A."/>
            <person name="McFadden G.I."/>
            <person name="Lane C.E."/>
            <person name="Keeling P.J."/>
            <person name="Gray M.W."/>
            <person name="Grigoriev I.V."/>
            <person name="Archibald J.M."/>
        </authorList>
    </citation>
    <scope>NUCLEOTIDE SEQUENCE</scope>
    <source>
        <strain evidence="8 10">CCMP2712</strain>
    </source>
</reference>
<evidence type="ECO:0000256" key="5">
    <source>
        <dbReference type="ARBA" id="ARBA00023163"/>
    </source>
</evidence>
<gene>
    <name evidence="8" type="ORF">GUITHDRAFT_119715</name>
</gene>
<evidence type="ECO:0000256" key="1">
    <source>
        <dbReference type="ARBA" id="ARBA00004049"/>
    </source>
</evidence>
<evidence type="ECO:0000313" key="9">
    <source>
        <dbReference type="EnsemblProtists" id="EKX34107"/>
    </source>
</evidence>
<dbReference type="PROSITE" id="PS51519">
    <property type="entry name" value="RWP_RK"/>
    <property type="match status" value="1"/>
</dbReference>
<sequence length="164" mass="18470">MLAPAVTIVLPRKKPSDGDNGNREIALTAESISKLFKMRQSDAAKHLGISLTALKSACRRVGVHKWPYIRHRPRCSLQDCSLQEYAPKKDDNFESPCKPSGWLMQEPRRVDSSSITWDFKTSLSHVRIPTLVEDGPNVHFRVCGLGLEGAELLEEAFEHVYRSL</sequence>
<dbReference type="KEGG" id="gtt:GUITHDRAFT_119715"/>
<dbReference type="EMBL" id="JH993119">
    <property type="protein sequence ID" value="EKX34107.1"/>
    <property type="molecule type" value="Genomic_DNA"/>
</dbReference>
<dbReference type="EnsemblProtists" id="EKX34107">
    <property type="protein sequence ID" value="EKX34107"/>
    <property type="gene ID" value="GUITHDRAFT_119715"/>
</dbReference>
<dbReference type="PANTHER" id="PTHR46373:SF2">
    <property type="entry name" value="RWP-RK DOMAIN-CONTAINING PROTEIN"/>
    <property type="match status" value="1"/>
</dbReference>
<dbReference type="HOGENOM" id="CLU_092984_4_0_1"/>